<dbReference type="EMBL" id="CP002349">
    <property type="protein sequence ID" value="ADR23234.1"/>
    <property type="molecule type" value="Genomic_DNA"/>
</dbReference>
<evidence type="ECO:0000313" key="1">
    <source>
        <dbReference type="EMBL" id="ADR23234.1"/>
    </source>
</evidence>
<dbReference type="eggNOG" id="COG0457">
    <property type="taxonomic scope" value="Bacteria"/>
</dbReference>
<organism evidence="1 2">
    <name type="scientific">Marivirga tractuosa (strain ATCC 23168 / DSM 4126 / NBRC 15989 / NCIMB 1408 / VKM B-1430 / H-43)</name>
    <name type="common">Microscilla tractuosa</name>
    <name type="synonym">Flexibacter tractuosus</name>
    <dbReference type="NCBI Taxonomy" id="643867"/>
    <lineage>
        <taxon>Bacteria</taxon>
        <taxon>Pseudomonadati</taxon>
        <taxon>Bacteroidota</taxon>
        <taxon>Cytophagia</taxon>
        <taxon>Cytophagales</taxon>
        <taxon>Marivirgaceae</taxon>
        <taxon>Marivirga</taxon>
    </lineage>
</organism>
<accession>E4TW16</accession>
<dbReference type="Proteomes" id="UP000008720">
    <property type="component" value="Chromosome"/>
</dbReference>
<evidence type="ECO:0000313" key="2">
    <source>
        <dbReference type="Proteomes" id="UP000008720"/>
    </source>
</evidence>
<dbReference type="AlphaFoldDB" id="E4TW16"/>
<protein>
    <submittedName>
        <fullName evidence="1">Uncharacterized protein</fullName>
    </submittedName>
</protein>
<proteinExistence type="predicted"/>
<dbReference type="STRING" id="643867.Ftrac_3260"/>
<gene>
    <name evidence="1" type="ordered locus">Ftrac_3260</name>
</gene>
<dbReference type="Gene3D" id="1.25.40.10">
    <property type="entry name" value="Tetratricopeptide repeat domain"/>
    <property type="match status" value="1"/>
</dbReference>
<dbReference type="HOGENOM" id="CLU_946241_0_0_10"/>
<dbReference type="SUPFAM" id="SSF48452">
    <property type="entry name" value="TPR-like"/>
    <property type="match status" value="1"/>
</dbReference>
<reference evidence="1 2" key="1">
    <citation type="journal article" date="2011" name="Stand. Genomic Sci.">
        <title>Complete genome sequence of Marivirga tractuosa type strain (H-43).</title>
        <authorList>
            <person name="Pagani I."/>
            <person name="Chertkov O."/>
            <person name="Lapidus A."/>
            <person name="Lucas S."/>
            <person name="Del Rio T.G."/>
            <person name="Tice H."/>
            <person name="Copeland A."/>
            <person name="Cheng J.F."/>
            <person name="Nolan M."/>
            <person name="Saunders E."/>
            <person name="Pitluck S."/>
            <person name="Held B."/>
            <person name="Goodwin L."/>
            <person name="Liolios K."/>
            <person name="Ovchinikova G."/>
            <person name="Ivanova N."/>
            <person name="Mavromatis K."/>
            <person name="Pati A."/>
            <person name="Chen A."/>
            <person name="Palaniappan K."/>
            <person name="Land M."/>
            <person name="Hauser L."/>
            <person name="Jeffries C.D."/>
            <person name="Detter J.C."/>
            <person name="Han C."/>
            <person name="Tapia R."/>
            <person name="Ngatchou-Djao O.D."/>
            <person name="Rohde M."/>
            <person name="Goker M."/>
            <person name="Spring S."/>
            <person name="Sikorski J."/>
            <person name="Woyke T."/>
            <person name="Bristow J."/>
            <person name="Eisen J.A."/>
            <person name="Markowitz V."/>
            <person name="Hugenholtz P."/>
            <person name="Klenk H.P."/>
            <person name="Kyrpides N.C."/>
        </authorList>
    </citation>
    <scope>NUCLEOTIDE SEQUENCE [LARGE SCALE GENOMIC DNA]</scope>
    <source>
        <strain evidence="2">ATCC 23168 / DSM 4126 / NBRC 15989 / NCIMB 1408 / VKM B-1430 / H-43</strain>
    </source>
</reference>
<dbReference type="InterPro" id="IPR011990">
    <property type="entry name" value="TPR-like_helical_dom_sf"/>
</dbReference>
<keyword evidence="2" id="KW-1185">Reference proteome</keyword>
<sequence length="277" mass="32143">MIIVLSWICIFQSGAFSINAQSILIADSLYSVKNYDLAAVYYEKAIYQVDNSQDYNDYLWRLANLYRESQDFNKSIKTLERIRRAMLNDSVKSELFYQISFAYFMMDQYSKSYFNLLQYKSLDFKRSREDVLLLETLLYAKMGKWEKCEEAYYAYTKDTTKSSSDFFGDMKAVKRKSPEKAENLSYLLPGAGQIYAGKPIRGLTSFTIQTGLLAFAAYNFLNGYYFSGTFTGVSLFYVFYMGGARHAGYLAENYNEAQNEKAYNLLLNRIEENKKGH</sequence>
<name>E4TW16_MARTH</name>
<dbReference type="KEGG" id="mtt:Ftrac_3260"/>